<dbReference type="VEuPathDB" id="AmoebaDB:NF0089150"/>
<gene>
    <name evidence="2" type="ORF">FDP41_006417</name>
</gene>
<feature type="compositionally biased region" description="Acidic residues" evidence="1">
    <location>
        <begin position="29"/>
        <end position="38"/>
    </location>
</feature>
<dbReference type="InterPro" id="IPR032675">
    <property type="entry name" value="LRR_dom_sf"/>
</dbReference>
<dbReference type="PANTHER" id="PTHR13318">
    <property type="entry name" value="PARTNER OF PAIRED, ISOFORM B-RELATED"/>
    <property type="match status" value="1"/>
</dbReference>
<dbReference type="VEuPathDB" id="AmoebaDB:NfTy_090080"/>
<feature type="region of interest" description="Disordered" evidence="1">
    <location>
        <begin position="1"/>
        <end position="66"/>
    </location>
</feature>
<dbReference type="Proteomes" id="UP000444721">
    <property type="component" value="Unassembled WGS sequence"/>
</dbReference>
<feature type="compositionally biased region" description="Polar residues" evidence="1">
    <location>
        <begin position="10"/>
        <end position="19"/>
    </location>
</feature>
<dbReference type="RefSeq" id="XP_044559098.1">
    <property type="nucleotide sequence ID" value="XM_044710050.1"/>
</dbReference>
<dbReference type="GO" id="GO:0031146">
    <property type="term" value="P:SCF-dependent proteasomal ubiquitin-dependent protein catabolic process"/>
    <property type="evidence" value="ECO:0007669"/>
    <property type="project" value="TreeGrafter"/>
</dbReference>
<dbReference type="VEuPathDB" id="AmoebaDB:FDP41_006417"/>
<keyword evidence="3" id="KW-1185">Reference proteome</keyword>
<sequence length="958" mass="109248">MSSRKKLIPTSLSNASLSETNKKEIIIISDDDDDDENESQTNQNHLKRKKDSTLRKEHEEEDTKKRKIVTTEVNPNEHCMIENNIGTHPSKESTHYSNQISIENTNFENPFFKNIPLYQMRIIVSFLDFLSFLKLSQTCAFIRKEYFSKHEFWIALSDQVFVNSLSSSLVFDKSSTESIAVIPNKSSLVTLRSFFSIYSEYYSFITQTSRLILDFDSYMYNVLDKKDVSVISNQFKNLRDLQLLNVKFSEKASAQLLIIKSIISNQMPDLRRLKITFSKKTKGTRSLCESQFSEEANESEFSQFSSCLKGLESFHIGSVTSDSTSSESTWTPQLSWKELTEIDAFAQESLLSFGVESVYSSDFNQLLFGDSNKFLLPRLEELIIGSVLDNCGSISKGMIERASLKKLIISEFLTHNANVLQFVVKNLPNITYMDVKLSSPTGETKPDGKIYLKSDSLRFLKFSDFNKFFDSNLIQLDLPNIEHLSLENFGEISILQEKVHLSKLEIRNSMIMTGQLHSILSKCATSLRYLSIDTCPNVRNIHLLKDPYEENFTFLRHCFLSNCKLLEKVSLACIGVQAENVKYLYMQNLSLTNLQSLREFRIELGTNQMTTQIVSLNLSFCDGLKVLHPETSLKSIQNLTFTGGCDSHLWNSIIQECLKSSQHLKTLSFNFRSPFVHAFAFRLSNLMRVISSLEEFTLTSKFSTNTFMFNFSSPSLKKLKIISENENPVDFYITMPLLESIELTRITNIRIKSNNLTSLSVTNSKIRQLAISSEDQQPSKLENIYLHTVTGDALAKTLSECPQLKHLTLIQVETKNILKTVLPRCELLESLYFSGTVRKLEVIPSLRVLTIFSENLQSVVFPKIDHSSVDTNHVVEYKLATLKLSFCSNLSKIDLKETTLPYLRMVDVRASKVEDSSLKKMISRAPRLTCIRAGNSAVSESFEKMIKDGNRKASFTKK</sequence>
<dbReference type="GO" id="GO:0019005">
    <property type="term" value="C:SCF ubiquitin ligase complex"/>
    <property type="evidence" value="ECO:0007669"/>
    <property type="project" value="TreeGrafter"/>
</dbReference>
<protein>
    <recommendedName>
        <fullName evidence="4">F-box domain-containing protein</fullName>
    </recommendedName>
</protein>
<dbReference type="OrthoDB" id="10382140at2759"/>
<evidence type="ECO:0000313" key="2">
    <source>
        <dbReference type="EMBL" id="KAF0974385.1"/>
    </source>
</evidence>
<dbReference type="OMA" id="YQMRIIV"/>
<feature type="compositionally biased region" description="Basic and acidic residues" evidence="1">
    <location>
        <begin position="51"/>
        <end position="64"/>
    </location>
</feature>
<evidence type="ECO:0008006" key="4">
    <source>
        <dbReference type="Google" id="ProtNLM"/>
    </source>
</evidence>
<dbReference type="GeneID" id="68113635"/>
<organism evidence="2 3">
    <name type="scientific">Naegleria fowleri</name>
    <name type="common">Brain eating amoeba</name>
    <dbReference type="NCBI Taxonomy" id="5763"/>
    <lineage>
        <taxon>Eukaryota</taxon>
        <taxon>Discoba</taxon>
        <taxon>Heterolobosea</taxon>
        <taxon>Tetramitia</taxon>
        <taxon>Eutetramitia</taxon>
        <taxon>Vahlkampfiidae</taxon>
        <taxon>Naegleria</taxon>
    </lineage>
</organism>
<reference evidence="2 3" key="1">
    <citation type="journal article" date="2019" name="Sci. Rep.">
        <title>Nanopore sequencing improves the draft genome of the human pathogenic amoeba Naegleria fowleri.</title>
        <authorList>
            <person name="Liechti N."/>
            <person name="Schurch N."/>
            <person name="Bruggmann R."/>
            <person name="Wittwer M."/>
        </authorList>
    </citation>
    <scope>NUCLEOTIDE SEQUENCE [LARGE SCALE GENOMIC DNA]</scope>
    <source>
        <strain evidence="2 3">ATCC 30894</strain>
    </source>
</reference>
<dbReference type="AlphaFoldDB" id="A0A6A5BL83"/>
<evidence type="ECO:0000313" key="3">
    <source>
        <dbReference type="Proteomes" id="UP000444721"/>
    </source>
</evidence>
<proteinExistence type="predicted"/>
<comment type="caution">
    <text evidence="2">The sequence shown here is derived from an EMBL/GenBank/DDBJ whole genome shotgun (WGS) entry which is preliminary data.</text>
</comment>
<dbReference type="Gene3D" id="3.80.10.10">
    <property type="entry name" value="Ribonuclease Inhibitor"/>
    <property type="match status" value="2"/>
</dbReference>
<dbReference type="EMBL" id="VFQX01000052">
    <property type="protein sequence ID" value="KAF0974385.1"/>
    <property type="molecule type" value="Genomic_DNA"/>
</dbReference>
<dbReference type="SUPFAM" id="SSF52047">
    <property type="entry name" value="RNI-like"/>
    <property type="match status" value="2"/>
</dbReference>
<accession>A0A6A5BL83</accession>
<evidence type="ECO:0000256" key="1">
    <source>
        <dbReference type="SAM" id="MobiDB-lite"/>
    </source>
</evidence>
<name>A0A6A5BL83_NAEFO</name>